<name>A0A7S0WR57_9CHLO</name>
<organism evidence="2">
    <name type="scientific">Pyramimonas obovata</name>
    <dbReference type="NCBI Taxonomy" id="1411642"/>
    <lineage>
        <taxon>Eukaryota</taxon>
        <taxon>Viridiplantae</taxon>
        <taxon>Chlorophyta</taxon>
        <taxon>Pyramimonadophyceae</taxon>
        <taxon>Pyramimonadales</taxon>
        <taxon>Pyramimonadaceae</taxon>
        <taxon>Pyramimonas</taxon>
        <taxon>Pyramimonas incertae sedis</taxon>
    </lineage>
</organism>
<dbReference type="GO" id="GO:0042403">
    <property type="term" value="P:thyroid hormone metabolic process"/>
    <property type="evidence" value="ECO:0007669"/>
    <property type="project" value="TreeGrafter"/>
</dbReference>
<dbReference type="Gene3D" id="3.40.30.10">
    <property type="entry name" value="Glutaredoxin"/>
    <property type="match status" value="1"/>
</dbReference>
<proteinExistence type="predicted"/>
<dbReference type="PANTHER" id="PTHR11781">
    <property type="entry name" value="IODOTHYRONINE DEIODINASE"/>
    <property type="match status" value="1"/>
</dbReference>
<accession>A0A7S0WR57</accession>
<protein>
    <submittedName>
        <fullName evidence="2">Uncharacterized protein</fullName>
    </submittedName>
</protein>
<dbReference type="EMBL" id="HBFA01028930">
    <property type="protein sequence ID" value="CAD8679607.1"/>
    <property type="molecule type" value="Transcribed_RNA"/>
</dbReference>
<dbReference type="GO" id="GO:0004800">
    <property type="term" value="F:thyroxine 5'-deiodinase activity"/>
    <property type="evidence" value="ECO:0007669"/>
    <property type="project" value="InterPro"/>
</dbReference>
<reference evidence="2" key="1">
    <citation type="submission" date="2021-01" db="EMBL/GenBank/DDBJ databases">
        <authorList>
            <person name="Corre E."/>
            <person name="Pelletier E."/>
            <person name="Niang G."/>
            <person name="Scheremetjew M."/>
            <person name="Finn R."/>
            <person name="Kale V."/>
            <person name="Holt S."/>
            <person name="Cochrane G."/>
            <person name="Meng A."/>
            <person name="Brown T."/>
            <person name="Cohen L."/>
        </authorList>
    </citation>
    <scope>NUCLEOTIDE SEQUENCE</scope>
    <source>
        <strain evidence="2">CCMP722</strain>
    </source>
</reference>
<dbReference type="InterPro" id="IPR000643">
    <property type="entry name" value="Iodothyronine_deiodinase"/>
</dbReference>
<evidence type="ECO:0000256" key="1">
    <source>
        <dbReference type="SAM" id="MobiDB-lite"/>
    </source>
</evidence>
<gene>
    <name evidence="2" type="ORF">POBO1169_LOCUS14635</name>
</gene>
<dbReference type="Pfam" id="PF00837">
    <property type="entry name" value="T4_deiodinase"/>
    <property type="match status" value="1"/>
</dbReference>
<dbReference type="PANTHER" id="PTHR11781:SF22">
    <property type="entry name" value="TYPE I IODOTHYRONINE DEIODINASE"/>
    <property type="match status" value="1"/>
</dbReference>
<evidence type="ECO:0000313" key="2">
    <source>
        <dbReference type="EMBL" id="CAD8679607.1"/>
    </source>
</evidence>
<dbReference type="AlphaFoldDB" id="A0A7S0WR57"/>
<sequence>MGGTYSKVKGVPDLAKNPRITMGMGRNMMRKKAGKATAVGDPTVEITHDGVVAKEAGGWKAKGEDAWKSFQAARPYSLEGYQVKAPKAGDMAPDGTVHPREAGDPTTLLATVKALAQKSGMDDVAVIFGCSTCPAFRVFGGYDFHQAFKKKALPVLYVYTREAHGHDDFESAMNLTNPFALTKTINMHKNLEERRAAATLLYGHTVTQHGGKEHINMVLDDLDDGLEKKYEARPFRAYVITASTGQVKYASGVCPFNMEAKMLNIAKL</sequence>
<feature type="region of interest" description="Disordered" evidence="1">
    <location>
        <begin position="1"/>
        <end position="20"/>
    </location>
</feature>